<dbReference type="EMBL" id="BMNL01000001">
    <property type="protein sequence ID" value="GGP19984.1"/>
    <property type="molecule type" value="Genomic_DNA"/>
</dbReference>
<dbReference type="Pfam" id="PF01008">
    <property type="entry name" value="IF-2B"/>
    <property type="match status" value="1"/>
</dbReference>
<reference evidence="2" key="1">
    <citation type="journal article" date="2014" name="Int. J. Syst. Evol. Microbiol.">
        <title>Complete genome sequence of Corynebacterium casei LMG S-19264T (=DSM 44701T), isolated from a smear-ripened cheese.</title>
        <authorList>
            <consortium name="US DOE Joint Genome Institute (JGI-PGF)"/>
            <person name="Walter F."/>
            <person name="Albersmeier A."/>
            <person name="Kalinowski J."/>
            <person name="Ruckert C."/>
        </authorList>
    </citation>
    <scope>NUCLEOTIDE SEQUENCE</scope>
    <source>
        <strain evidence="2">JCM 10088</strain>
    </source>
</reference>
<dbReference type="GO" id="GO:0019509">
    <property type="term" value="P:L-methionine salvage from methylthioadenosine"/>
    <property type="evidence" value="ECO:0007669"/>
    <property type="project" value="TreeGrafter"/>
</dbReference>
<dbReference type="Gene3D" id="3.40.50.10470">
    <property type="entry name" value="Translation initiation factor eif-2b, domain 2"/>
    <property type="match status" value="1"/>
</dbReference>
<sequence>MEFESIIREMAEDQVHGASWYFKRAVDAARAAVGIIEVDRLVSALRSVRPGMASLEFVATAITRFGLSMNTVEALRRYGDSAALALAEAGRRMRVGTMLTISYSSAVASAFGQSIRYALESRPGSEAVELARRFPWIRLVPDLAMAQFAGEVDGIAMGADGIYSGVVLNKVGSLPLALVARRLGKPLLVVAESFKALPRDVDCGGIHSVEINGLRVKLFDCVPNELVDEFITDVGEFRPGQGLASDIHEAAMNELMKFL</sequence>
<protein>
    <submittedName>
        <fullName evidence="2">Translation initiation factor aIF-2B subunit</fullName>
    </submittedName>
</protein>
<gene>
    <name evidence="2" type="ORF">GCM10007981_05990</name>
</gene>
<comment type="caution">
    <text evidence="2">The sequence shown here is derived from an EMBL/GenBank/DDBJ whole genome shotgun (WGS) entry which is preliminary data.</text>
</comment>
<dbReference type="OrthoDB" id="27639at2157"/>
<dbReference type="Gene3D" id="1.20.120.420">
    <property type="entry name" value="translation initiation factor eif-2b, domain 1"/>
    <property type="match status" value="1"/>
</dbReference>
<dbReference type="GO" id="GO:0003743">
    <property type="term" value="F:translation initiation factor activity"/>
    <property type="evidence" value="ECO:0007669"/>
    <property type="project" value="UniProtKB-KW"/>
</dbReference>
<dbReference type="SUPFAM" id="SSF100950">
    <property type="entry name" value="NagB/RpiA/CoA transferase-like"/>
    <property type="match status" value="1"/>
</dbReference>
<dbReference type="AlphaFoldDB" id="A0A830GUT7"/>
<dbReference type="InterPro" id="IPR042529">
    <property type="entry name" value="IF_2B-like_C"/>
</dbReference>
<keyword evidence="2" id="KW-0648">Protein biosynthesis</keyword>
<reference evidence="2" key="2">
    <citation type="submission" date="2020-09" db="EMBL/GenBank/DDBJ databases">
        <authorList>
            <person name="Sun Q."/>
            <person name="Ohkuma M."/>
        </authorList>
    </citation>
    <scope>NUCLEOTIDE SEQUENCE</scope>
    <source>
        <strain evidence="2">JCM 10088</strain>
    </source>
</reference>
<keyword evidence="2" id="KW-0396">Initiation factor</keyword>
<dbReference type="GO" id="GO:0046523">
    <property type="term" value="F:S-methyl-5-thioribose-1-phosphate isomerase activity"/>
    <property type="evidence" value="ECO:0007669"/>
    <property type="project" value="TreeGrafter"/>
</dbReference>
<keyword evidence="3" id="KW-1185">Reference proteome</keyword>
<organism evidence="2 3">
    <name type="scientific">Thermocladium modestius</name>
    <dbReference type="NCBI Taxonomy" id="62609"/>
    <lineage>
        <taxon>Archaea</taxon>
        <taxon>Thermoproteota</taxon>
        <taxon>Thermoprotei</taxon>
        <taxon>Thermoproteales</taxon>
        <taxon>Thermoproteaceae</taxon>
        <taxon>Thermocladium</taxon>
    </lineage>
</organism>
<dbReference type="Proteomes" id="UP000610960">
    <property type="component" value="Unassembled WGS sequence"/>
</dbReference>
<accession>A0A830GUT7</accession>
<proteinExistence type="inferred from homology"/>
<dbReference type="PANTHER" id="PTHR43475:SF3">
    <property type="entry name" value="TRANSLATION INITIATION FACTOR EIF-2B SUBUNIT FAMILY PROTEIN (AFU_ORTHOLOGUE AFUA_2G14290)"/>
    <property type="match status" value="1"/>
</dbReference>
<evidence type="ECO:0000313" key="2">
    <source>
        <dbReference type="EMBL" id="GGP19984.1"/>
    </source>
</evidence>
<dbReference type="RefSeq" id="WP_075059491.1">
    <property type="nucleotide sequence ID" value="NZ_BMNL01000001.1"/>
</dbReference>
<evidence type="ECO:0000313" key="3">
    <source>
        <dbReference type="Proteomes" id="UP000610960"/>
    </source>
</evidence>
<name>A0A830GUT7_9CREN</name>
<dbReference type="PANTHER" id="PTHR43475">
    <property type="entry name" value="METHYLTHIORIBOSE-1-PHOSPHATE ISOMERASE"/>
    <property type="match status" value="1"/>
</dbReference>
<dbReference type="InterPro" id="IPR000649">
    <property type="entry name" value="IF-2B-related"/>
</dbReference>
<evidence type="ECO:0000256" key="1">
    <source>
        <dbReference type="RuleBase" id="RU003814"/>
    </source>
</evidence>
<dbReference type="InterPro" id="IPR037171">
    <property type="entry name" value="NagB/RpiA_transferase-like"/>
</dbReference>
<dbReference type="InterPro" id="IPR027363">
    <property type="entry name" value="M1Pi_N"/>
</dbReference>
<comment type="similarity">
    <text evidence="1">Belongs to the eIF-2B alpha/beta/delta subunits family.</text>
</comment>